<comment type="subcellular location">
    <subcellularLocation>
        <location evidence="1">Membrane</location>
        <topology evidence="1">Multi-pass membrane protein</topology>
    </subcellularLocation>
</comment>
<keyword evidence="3" id="KW-0808">Transferase</keyword>
<dbReference type="AlphaFoldDB" id="A0A8J9SG24"/>
<keyword evidence="7" id="KW-0443">Lipid metabolism</keyword>
<name>A0A8J9SG24_PHATR</name>
<feature type="transmembrane region" description="Helical" evidence="9">
    <location>
        <begin position="237"/>
        <end position="255"/>
    </location>
</feature>
<evidence type="ECO:0000256" key="9">
    <source>
        <dbReference type="SAM" id="Phobius"/>
    </source>
</evidence>
<evidence type="ECO:0000256" key="3">
    <source>
        <dbReference type="ARBA" id="ARBA00022679"/>
    </source>
</evidence>
<dbReference type="GO" id="GO:0047493">
    <property type="term" value="F:ceramide cholinephosphotransferase activity"/>
    <property type="evidence" value="ECO:0007669"/>
    <property type="project" value="TreeGrafter"/>
</dbReference>
<feature type="transmembrane region" description="Helical" evidence="9">
    <location>
        <begin position="93"/>
        <end position="112"/>
    </location>
</feature>
<feature type="domain" description="Sphingomyelin synthase-like" evidence="10">
    <location>
        <begin position="326"/>
        <end position="394"/>
    </location>
</feature>
<dbReference type="InterPro" id="IPR045221">
    <property type="entry name" value="Sphingomyelin_synth-like"/>
</dbReference>
<evidence type="ECO:0000256" key="7">
    <source>
        <dbReference type="ARBA" id="ARBA00023098"/>
    </source>
</evidence>
<feature type="transmembrane region" description="Helical" evidence="9">
    <location>
        <begin position="132"/>
        <end position="153"/>
    </location>
</feature>
<reference evidence="11" key="1">
    <citation type="submission" date="2022-02" db="EMBL/GenBank/DDBJ databases">
        <authorList>
            <person name="Giguere J D."/>
        </authorList>
    </citation>
    <scope>NUCLEOTIDE SEQUENCE</scope>
    <source>
        <strain evidence="11">CCAP 1055/1</strain>
    </source>
</reference>
<evidence type="ECO:0000256" key="2">
    <source>
        <dbReference type="ARBA" id="ARBA00005441"/>
    </source>
</evidence>
<keyword evidence="8 9" id="KW-0472">Membrane</keyword>
<accession>A0A8J9SG24</accession>
<gene>
    <name evidence="11" type="ORF">PTTT1_LOCUS46308</name>
</gene>
<dbReference type="InterPro" id="IPR025749">
    <property type="entry name" value="Sphingomyelin_synth-like_dom"/>
</dbReference>
<dbReference type="GO" id="GO:0000139">
    <property type="term" value="C:Golgi membrane"/>
    <property type="evidence" value="ECO:0007669"/>
    <property type="project" value="TreeGrafter"/>
</dbReference>
<keyword evidence="5" id="KW-0746">Sphingolipid metabolism</keyword>
<feature type="transmembrane region" description="Helical" evidence="9">
    <location>
        <begin position="450"/>
        <end position="469"/>
    </location>
</feature>
<comment type="similarity">
    <text evidence="2">Belongs to the sphingomyelin synthase family.</text>
</comment>
<feature type="transmembrane region" description="Helical" evidence="9">
    <location>
        <begin position="173"/>
        <end position="194"/>
    </location>
</feature>
<proteinExistence type="inferred from homology"/>
<dbReference type="GO" id="GO:0005886">
    <property type="term" value="C:plasma membrane"/>
    <property type="evidence" value="ECO:0007669"/>
    <property type="project" value="TreeGrafter"/>
</dbReference>
<dbReference type="GO" id="GO:0033188">
    <property type="term" value="F:sphingomyelin synthase activity"/>
    <property type="evidence" value="ECO:0007669"/>
    <property type="project" value="TreeGrafter"/>
</dbReference>
<evidence type="ECO:0000313" key="11">
    <source>
        <dbReference type="EMBL" id="CAG9290917.1"/>
    </source>
</evidence>
<evidence type="ECO:0000259" key="10">
    <source>
        <dbReference type="Pfam" id="PF14360"/>
    </source>
</evidence>
<dbReference type="PANTHER" id="PTHR21290">
    <property type="entry name" value="SPHINGOMYELIN SYNTHETASE"/>
    <property type="match status" value="1"/>
</dbReference>
<keyword evidence="4 9" id="KW-0812">Transmembrane</keyword>
<protein>
    <recommendedName>
        <fullName evidence="10">Sphingomyelin synthase-like domain-containing protein</fullName>
    </recommendedName>
</protein>
<organism evidence="11">
    <name type="scientific">Phaeodactylum tricornutum</name>
    <name type="common">Diatom</name>
    <dbReference type="NCBI Taxonomy" id="2850"/>
    <lineage>
        <taxon>Eukaryota</taxon>
        <taxon>Sar</taxon>
        <taxon>Stramenopiles</taxon>
        <taxon>Ochrophyta</taxon>
        <taxon>Bacillariophyta</taxon>
        <taxon>Bacillariophyceae</taxon>
        <taxon>Bacillariophycidae</taxon>
        <taxon>Naviculales</taxon>
        <taxon>Phaeodactylaceae</taxon>
        <taxon>Phaeodactylum</taxon>
    </lineage>
</organism>
<feature type="transmembrane region" description="Helical" evidence="9">
    <location>
        <begin position="65"/>
        <end position="86"/>
    </location>
</feature>
<dbReference type="PANTHER" id="PTHR21290:SF25">
    <property type="entry name" value="SPHINGOMYELIN SYNTHASE-RELATED PROTEIN 1"/>
    <property type="match status" value="1"/>
</dbReference>
<evidence type="ECO:0000256" key="6">
    <source>
        <dbReference type="ARBA" id="ARBA00022989"/>
    </source>
</evidence>
<keyword evidence="6 9" id="KW-1133">Transmembrane helix</keyword>
<dbReference type="GO" id="GO:0046513">
    <property type="term" value="P:ceramide biosynthetic process"/>
    <property type="evidence" value="ECO:0007669"/>
    <property type="project" value="TreeGrafter"/>
</dbReference>
<dbReference type="EMBL" id="OU594947">
    <property type="protein sequence ID" value="CAG9290917.1"/>
    <property type="molecule type" value="Genomic_DNA"/>
</dbReference>
<sequence>MSLVASNGAVWEYMMLRRRPLPLPGTTVPVVHNSADEEEPRDSASALKIHGKRQQTPFALRFPTYTSKLSVCVTVSVAGLLYLAFLWCEMAQLLKAVTLLPAVVCAVLAIVCPGSQRILPSTIVATTLGAQLPQYIAAALASAALLWFGITTARDAIQIKRFKRTVAPPPTQVVISVLVLAGVMLTENFMIWVVSATFLPGQNPKTEPPPLQDNGQRLFQSLMQGFTKHQVVQLRRVWNVQWGLVSALGASFLVLDRYHPTRQLYAVGTRAIYTLSASRFVRTVSFLLTVVPSQVSGCFAQRFPSPPPTDVWEWIAVGFLPAAHGGCNDLIISGHATVTSTLACVAVSAHPSKVFGGCLVCLLLLDYSVEIYEGFHYSVDMWLGLVIVSLFWKVFSFWEDLPETKPANAPTSDATGFPQPEASLSNRDLAVYFASSTVSYLQVVVFPRSIVNGWIVVFVLSVAVCFVFMLRAKTSAEASTFQYYAQHILLCTLHMAFGVYL</sequence>
<evidence type="ECO:0000256" key="5">
    <source>
        <dbReference type="ARBA" id="ARBA00022919"/>
    </source>
</evidence>
<dbReference type="GO" id="GO:0005789">
    <property type="term" value="C:endoplasmic reticulum membrane"/>
    <property type="evidence" value="ECO:0007669"/>
    <property type="project" value="TreeGrafter"/>
</dbReference>
<evidence type="ECO:0000256" key="8">
    <source>
        <dbReference type="ARBA" id="ARBA00023136"/>
    </source>
</evidence>
<evidence type="ECO:0000256" key="1">
    <source>
        <dbReference type="ARBA" id="ARBA00004141"/>
    </source>
</evidence>
<dbReference type="Proteomes" id="UP000836788">
    <property type="component" value="Chromosome 6"/>
</dbReference>
<dbReference type="Pfam" id="PF14360">
    <property type="entry name" value="PAP2_C"/>
    <property type="match status" value="1"/>
</dbReference>
<evidence type="ECO:0000256" key="4">
    <source>
        <dbReference type="ARBA" id="ARBA00022692"/>
    </source>
</evidence>